<dbReference type="InterPro" id="IPR002105">
    <property type="entry name" value="Dockerin_1_rpt"/>
</dbReference>
<evidence type="ECO:0000313" key="5">
    <source>
        <dbReference type="Proteomes" id="UP000315003"/>
    </source>
</evidence>
<feature type="domain" description="RapA2 cadherin-like" evidence="2">
    <location>
        <begin position="5594"/>
        <end position="5665"/>
    </location>
</feature>
<feature type="region of interest" description="Disordered" evidence="1">
    <location>
        <begin position="1918"/>
        <end position="1937"/>
    </location>
</feature>
<dbReference type="Gene3D" id="2.60.40.10">
    <property type="entry name" value="Immunoglobulins"/>
    <property type="match status" value="1"/>
</dbReference>
<feature type="compositionally biased region" description="Polar residues" evidence="1">
    <location>
        <begin position="1866"/>
        <end position="1880"/>
    </location>
</feature>
<name>A0A517SYF7_9BACT</name>
<gene>
    <name evidence="4" type="ORF">SV7mr_37120</name>
</gene>
<protein>
    <recommendedName>
        <fullName evidence="6">Dockerin type I repeat protein</fullName>
    </recommendedName>
</protein>
<dbReference type="SMART" id="SM00710">
    <property type="entry name" value="PbH1"/>
    <property type="match status" value="6"/>
</dbReference>
<dbReference type="GO" id="GO:0004553">
    <property type="term" value="F:hydrolase activity, hydrolyzing O-glycosyl compounds"/>
    <property type="evidence" value="ECO:0007669"/>
    <property type="project" value="InterPro"/>
</dbReference>
<organism evidence="4 5">
    <name type="scientific">Stieleria bergensis</name>
    <dbReference type="NCBI Taxonomy" id="2528025"/>
    <lineage>
        <taxon>Bacteria</taxon>
        <taxon>Pseudomonadati</taxon>
        <taxon>Planctomycetota</taxon>
        <taxon>Planctomycetia</taxon>
        <taxon>Pirellulales</taxon>
        <taxon>Pirellulaceae</taxon>
        <taxon>Stieleria</taxon>
    </lineage>
</organism>
<dbReference type="InterPro" id="IPR006626">
    <property type="entry name" value="PbH1"/>
</dbReference>
<dbReference type="InterPro" id="IPR041690">
    <property type="entry name" value="Cadherin_5"/>
</dbReference>
<dbReference type="Gene3D" id="2.60.120.380">
    <property type="match status" value="2"/>
</dbReference>
<evidence type="ECO:0000313" key="4">
    <source>
        <dbReference type="EMBL" id="QDT61180.1"/>
    </source>
</evidence>
<dbReference type="Pfam" id="PF17803">
    <property type="entry name" value="Cadherin_4"/>
    <property type="match status" value="1"/>
</dbReference>
<reference evidence="4 5" key="1">
    <citation type="submission" date="2019-02" db="EMBL/GenBank/DDBJ databases">
        <title>Deep-cultivation of Planctomycetes and their phenomic and genomic characterization uncovers novel biology.</title>
        <authorList>
            <person name="Wiegand S."/>
            <person name="Jogler M."/>
            <person name="Boedeker C."/>
            <person name="Pinto D."/>
            <person name="Vollmers J."/>
            <person name="Rivas-Marin E."/>
            <person name="Kohn T."/>
            <person name="Peeters S.H."/>
            <person name="Heuer A."/>
            <person name="Rast P."/>
            <person name="Oberbeckmann S."/>
            <person name="Bunk B."/>
            <person name="Jeske O."/>
            <person name="Meyerdierks A."/>
            <person name="Storesund J.E."/>
            <person name="Kallscheuer N."/>
            <person name="Luecker S."/>
            <person name="Lage O.M."/>
            <person name="Pohl T."/>
            <person name="Merkel B.J."/>
            <person name="Hornburger P."/>
            <person name="Mueller R.-W."/>
            <person name="Bruemmer F."/>
            <person name="Labrenz M."/>
            <person name="Spormann A.M."/>
            <person name="Op den Camp H."/>
            <person name="Overmann J."/>
            <person name="Amann R."/>
            <person name="Jetten M.S.M."/>
            <person name="Mascher T."/>
            <person name="Medema M.H."/>
            <person name="Devos D.P."/>
            <person name="Kaster A.-K."/>
            <person name="Ovreas L."/>
            <person name="Rohde M."/>
            <person name="Galperin M.Y."/>
            <person name="Jogler C."/>
        </authorList>
    </citation>
    <scope>NUCLEOTIDE SEQUENCE [LARGE SCALE GENOMIC DNA]</scope>
    <source>
        <strain evidence="4 5">SV_7m_r</strain>
    </source>
</reference>
<evidence type="ECO:0000256" key="1">
    <source>
        <dbReference type="SAM" id="MobiDB-lite"/>
    </source>
</evidence>
<dbReference type="Proteomes" id="UP000315003">
    <property type="component" value="Chromosome"/>
</dbReference>
<feature type="region of interest" description="Disordered" evidence="1">
    <location>
        <begin position="1858"/>
        <end position="1880"/>
    </location>
</feature>
<dbReference type="Gene3D" id="2.60.40.3440">
    <property type="match status" value="1"/>
</dbReference>
<dbReference type="EMBL" id="CP036272">
    <property type="protein sequence ID" value="QDT61180.1"/>
    <property type="molecule type" value="Genomic_DNA"/>
</dbReference>
<dbReference type="OrthoDB" id="247526at2"/>
<dbReference type="Pfam" id="PF17892">
    <property type="entry name" value="Cadherin_5"/>
    <property type="match status" value="1"/>
</dbReference>
<keyword evidence="5" id="KW-1185">Reference proteome</keyword>
<evidence type="ECO:0000259" key="2">
    <source>
        <dbReference type="Pfam" id="PF17803"/>
    </source>
</evidence>
<dbReference type="GO" id="GO:0000272">
    <property type="term" value="P:polysaccharide catabolic process"/>
    <property type="evidence" value="ECO:0007669"/>
    <property type="project" value="InterPro"/>
</dbReference>
<dbReference type="Pfam" id="PF17963">
    <property type="entry name" value="Big_9"/>
    <property type="match status" value="2"/>
</dbReference>
<evidence type="ECO:0000259" key="3">
    <source>
        <dbReference type="Pfam" id="PF17892"/>
    </source>
</evidence>
<feature type="region of interest" description="Disordered" evidence="1">
    <location>
        <begin position="1"/>
        <end position="42"/>
    </location>
</feature>
<feature type="region of interest" description="Disordered" evidence="1">
    <location>
        <begin position="5461"/>
        <end position="5480"/>
    </location>
</feature>
<accession>A0A517SYF7</accession>
<dbReference type="InterPro" id="IPR040853">
    <property type="entry name" value="RapA2_cadherin-like"/>
</dbReference>
<feature type="compositionally biased region" description="Low complexity" evidence="1">
    <location>
        <begin position="13"/>
        <end position="30"/>
    </location>
</feature>
<dbReference type="InterPro" id="IPR013783">
    <property type="entry name" value="Ig-like_fold"/>
</dbReference>
<feature type="compositionally biased region" description="Polar residues" evidence="1">
    <location>
        <begin position="3380"/>
        <end position="3392"/>
    </location>
</feature>
<feature type="region of interest" description="Disordered" evidence="1">
    <location>
        <begin position="2333"/>
        <end position="2353"/>
    </location>
</feature>
<sequence length="5883" mass="626528">MSSRQRKHSPTEAASQDVSKSSSNASQSASGRKRSRRNQDTRQLRRRQLLEQLEQRQLLAGPQLTGIQPNEGELIGPGTVRSTAPGVLTFRFDQDQEIDPATFEGIQVTRAGDDGQLGTADDVNIEPGLVTLGDPNENEVVVRFAETLPDDNYRLEVFGYDDPARGIVGLRNSLDELFIPSDPDQRSERVEFRLALGSLIEAVVPQPVVRNEADGTLSQNRNEIVVYFNEDPLFVEDDDLGNPTARSAENPRFYQLLLTQETVRTTDDILYHPEEVIYDAETHTARLFFDGDINALPGVPLEGGTWRLRVGTAVDERADLILPPMEMPVRPIAVTDFQHDGLRVEFISKVASGESNTERGILFEDSGAGGLSARLDGNNVVFDFGGVDVTVTDLRAVALNTTAINAVLEIRAERDGLPNAGNLLRLPRSVIGAPPLLMHAVGDTLVTSLDVGIFGQGSEINSVIVKDAIEPQAYDIELIGGNSDPGHRDLSGDVAQLSRHINPEFGPDDQYGVTEIAYNFNGIYDSVGNTDFLNQITEVQKERIREALELWASQIGVQFHETEDEGITFAVGNMANLQDVLGSNLIEGDSTVGSTLNASLRIDSTFTNSAMVFSNQIQFDTLYGEEFTRKSVAGIGFLLGLEQTPDLPDQSIMALVQPFLDADRNAVNGIETLPKDQDLEPVFPSGVDVIHGQYLHRADSVDIDMYRFEVNLGDEDKVGTLTAESFAERLTDSSDLDTRLALYQEISASATADMGVGSSLELTIESLLPGRAGNDTEIRFIQSDRGVGDTEIRVNRQYDQSGRLLSNVILLDLPRRGNFVPNLPAQALVDAINNDPFAASIMRASITTGDPLTDISGTTVNNPLPIRLDGGGLLELAQNDDYFSEDSRIVASLGEGVYYVGVSASGNDSYDPTIANSGIGGRTQGEYELHFKFEPQVDEVDLIRDLDSDRVGVPGTPIDGDGDGVPGGAKNFWFQTRPLHRMVKFTDTGAAIVPGQTVTLESANGVIRTYEFVPLGGSAQLGNIEVGYSDGSIGGASQATSLATALAQQILIREAETGILVQVDGDRLILSGDRSITLSDDFRGGETIGRNIFVDKNAGPNADGSLDRPFNNIANPAVANAFSSASEGDIVRIIGNGGIDGDIATESDNLSYQVGVSDVGGASLEDGRALNIPKGVTTMIDAGALIKFRSSYINAGSSNLQVDRSNSVLQVLGAPRLVQLSRQGEPVETTTLDSEDGSVILTSIRDRSADAGAASNSPLPNAGDWGGLIFRRDMDQVEGRRDLEDNGIFLHQVNNADIRYGGGSNILIDSIQSLVNPILVINTRPTITFNKITQSSDSAVSASPDSFEETSYQAPEFQQGGTFTADYDRVGPDINNNSLVDNSVNGLFIRVPTTASQTPKLLTTSGRFDDIDIVHVLPENLVIEGKPGGSVTSSFAPSMSLVSGRSLNGGRLAAGDYVYKMTFVDRDGFETLASADEFAINVPNDDSSVEVTNLQTIIFGSEFISRRLYRAEAGANPQYRLVADLDAVSLSHIDSLDLGPIDDSTVILDLNRTGTRGRLDASLVMDPGLVMKLSGTRIELQTGTQLVAEGTASHPVVMTSLLDDRFGGGGTFDTNNDADAPIQQLASKGDWAGIYASPLSQVFIDHGVVSYAGGISLLQGGQTRGFVPLELQQAEGRITNTRFEFNNDGQDGAGPIGRFGRMAVAPSTIFIRGSQPILVGNTFVDNDTFETFSGGPNGNDGAIIHIDVDSFNGERRVDTGRATGSIDRYSELDDNFGPLVRYNRYEDNDLPGLNQITGMKIRGGNLVTESVWDDTDMVHLVFDSIVVDNFHSSGGLKLRSRPDESLVIKLGDQDSEFVNGKRDGQGTPNSPTIGTGLTATGTPNDAAGRIGGSVSVLGYPDAPVVLTSYKDDTVGAGLTPDGTQFTDNNGDKISSRPEPNDWRSILLDQFSNDRNVDLVLEYELSTELAPGLNGTVDNAQVLGELAKDLLSSNETQRQGFEIEGFLSNDDDVDTYSFIGTPGTEVWIDVDKTSFTLDTVVELLDANGNVLARSNDSGTEIANGSTVDILDPSHEGTTTSLQARDPLYSEFGVFGVYRDHDTTNPRDAGIHFSLTGNSSDPNARSTYFLRVRSASVNPDDALGGQTKGGYRMQLRLTEDQEFPGSVVRYTDIRFANHGVHVRGLMTSSPLVAEARENESFGDGVRGQNNDIWSSNDEINTYIPPEFPAVYPSLFNEAPLNRAQYLGNILSNQSGVIGVAGELGDEADVDFYQIDVSNDQVVNDLRSFIFDVDYAAGFNRPDTNISIFYDPDGEFDQTEQPRLILFGTDSNIFDDLTSPNGENDPSEKLTRGSIETGDPLIGPVTLREGSYYVAITSAGVEPNAFLLTDRIRREPINSVRRIADARFDLNPPPTTADGPVVPDFFTESDINDNNFSVVADTLPGHGVQTHYDGSTDNTNVFGQVFSESTVALGDAPEDVGGAARAASLDALPWTVNENDEIGGGFISSPRDTSELIPHISVDGRLQSDAADLYEFTVNNDDDRVIIDIDFGLRSIVQDPSGVDTTLHLFREVGNGSYELVDQNFISGTVDGADGSFTLSDPFMDSNEPGGPTIVAGTYVIAVAPDDVTVAVSPTGAIRSSGGTPIIDTSATYRLHVSVENHEFGTNSDSDNVLRYNRRLNAESTTLTSQAFDLTGYSAADLPRLYLNYRLDSSAGDSVTITMTSDQNPGGTDLFGALNDSSRYQQLITELDEFVGHTGIQLQIDYATDEVTVGDNDGLFIDDIIIGFAERGESIFNAPQGVDSFNTFAGSGGSGEYQLEARIATSYANETSDGYAFIQSFDTNDRHIQGVTLAAPAGSQLSDGDTFVLGDGASNQVFEFTTTAGTIEFGNTPVLFSTTDTPAEVAQAIRTAINLQRNIDIEAAAVSGDATGDMTDGRLALSGEARGSLAPVFSANDALSTTLQTNAEGHLLMPAILHDGQGDSNYVRTQSQVIVDSNQISDVRSIGIWSQPGTRDLDPEDIRDGGPFGPLPLGMNAKPDGSHPILQMPPLGNAYPGYAINLPTLNESVIGGMAPGIVVSNNTIDQAGYSGVKVDGQTAPWVLDMADAFFQGVGDGSTITIDAAGTRVTFEFEDISEADLVSGIVPSGAGDGVRNGNVPVYFRDNGPPSVYNSRSLIPQGYSSLEMAASLVQSIQGSILVTNGLAELVHATVGPSPHFRDRSLEFDTPTYLIPDPQPMEWFNAAVYLEGVTGVYVNTSAVVKSDFAPIAESVQQFPRIINNTIYGSDGQESLFPEDNTEANDLLSEAIDTKLGESHRNVYTSTTSIGNNLAPVPATGDVDMYRVNLDVGDRLIVDIDSPDIGGADTAVQIFNARGEVQTFTNANSAPSTVSTSDAVPSHLNPGGGGAEADNDRDPFANFFAPEKGTYFVAVSANSNVSYDPFTLSDRDLNFPASETGVYTVNLETYAPRSFVIGPAPTTPNPRDGQRMRGRELLTSGASIVVTQIPDLPGLNSNTNKVEFVFSGGVDNDPEAPNVVVPVGQADYLSDIMRAISAAMEPYNSGGSPLPNNQGNAAPGPIARVRATALGGFEGENEGINNPIREGLEFTPILHRDGSSANPGTGTSDFDTFKGNRGGFGINDGFGHDRRYSPGDGTTERYVFLENAAKVELHNQAGFFTLDPNPGRDTDQLINETGIMVTPGSSPALLNNVLINLHESVVISESTASGARVGTGSPADRNIKPVEVVAVGTLFQYDETQTTIHSRSMSSAAGLTTNGGIGPSNINGGTDDFNITATTSDLVLVNAGGDNFLPAPFSPAIDRNVDSLRERSAMEIVKSSVGIAISNVLAPSRDGSGILRADNALYPNTGQGSAVFGDRGANELADVIGPVAIAEVPRDNDAEGLDTDPNIGFINLDSGVYTELRIQLRDSGDASDPFFGSGIDNNSVVVSEIEGLRPQGANITVFENDVLLTEGLDYTFNYDATKKIITLTALAGIWRPDRAYRVELNNKDRSVLKAPAGNKVVDGDRVTMTDSNNGRVVFEFESGYVLRLPDPLALTVPIEGTNTGGLIDGGVFIINDGLRPPVIFEFDSDNSTLPTSIPVTLPSEATPNEPSELVQYRNDIANNIAAAITTAINDANIELNVDVLVDGPTVIIGSEANTRLDIATSRLELSAKALGLQMPTSGSDVGGVAVGDQFQIFDGLTTQTFEFVDINSPNPGPNVLPIDITNQPDPLGNLTVPLTGGEVIALVETAIISSGLSITPSVVDQVIYLGLPEDGTVDVLGGVIRTVGVSRTPGDGDLLTLEPSDGSDPVVLEMNRTDERVLGSAPFNDGVTDDNLAVDFTRLSGSQELAETIAGILRPRTIPGLLASEINTDAAGLLQLGGQSGLGLTITGSSIDVVGTPDVTGSSTLEIFGPLELVVPSLPPDDGETFTIFSPFGTPIRYEFDSDGVMDDVTAIRIPFTQFTDQDTLADIVSFVVNLSGAGVVASNQGNGVISLGLIETDRVDTMDSSLASRRGIVADGELFSITQNGFTVTYEFDSVGDGGGVAPGNIPVSFLAGSSVEAVSETLKNAINNNRGLLDVDAMIDADGRIALNDLPGTNIDVSLAPSLRLSGVPGGAVAISVSPSDSAEEVMRSIVSAINSVNVETPGVTTLSATIRGGDTLFVENGVLIDGPVQEYYLPAIRDLQGNPLEANRDDNTTQFTILMPVVARDFGDAADPVNNVPGRYPTSVENDGARHVIDDGLYLGTKIDAEIDGRSSSDALADDLPVLVTTEGVLFDVNTEELTTISINDSVSPLISEGNLIVIDNGLEVVTLEFDLDGRFDEDHFAIQPVVPNSNESIYEAIVAAIEESGIQLAAVEMSADGVTIDGDDEDGISFISYRNPTGAFNRELVTPISVLVTGSGILQGWVDYDGDGDWDPSEAIRFYEEGADPETALPQTSLAVSGDGTQWLTFDTYLPDTTPNPLFPTPSTARFRISRTGGLLPTGLSLSGEVEDHAVMILNGTPPQVNESSLDYSVDEDTVLQVRDADGSSSPLFAGDDGLLSNVFDNEGDTLRIFAEDIVTDEPLYDADGNLGGILTLEADGTFVFVPESDFNGDVSFTARVTDVQSNPAHNLVSNQDITVNITVLPVNDQPVADAPVELGTDLVDEDTPFSFLAEDLIDPFYVPGPANELDQTMVFDTVGDGVTSFRTEKGGFLEIVDGGREVIYTPPLDFFSTSATDTDQFVYVVADEPGVGQTVETADRVGTMTILVQPINDAPVAGDDFVTTNQGVPKLIDIFGPTGLIANDTAGPTNETVDQQQTRTIDTAQFDQPEPLRTERGGFLVFRDGTSQLEYFPPAFFSGDDKFTYELTDNLGATSTGTVTITVFGSNDAPVFQGVNGQKDGGNNPITTLNFIESKPNATIDTYDLSTWFTDPENDALTFTASVPGNQTAVEAEVSGSILELTRNAFGSGTIILTVTASEVPLPDPDPNNPNDDPPPPLETVRDITINIANINDAPIVIGSLDPVETVEDQPAIEELNRVFFDPDNDQLSFRVLRLDSLIAPSTTEIAGHPLIRSITRNTSNQLVITPQPNQSGTATIEIEVSDGEFRASHLFTVDVESKPDAPVARADEYIVPIGSSLQVQDPANGLLGNDSDVDVDDVLTIVSNTEPEFGVLELNSDGTFIYTNTTTVDGSNQPVTEDSFTYVISDGNAQTGNRTGTVTLTFGPSLFQNSTNRYDVSGDGFVSPIDALLVINTLVRASSQGNLTVPVSELGTAPPPYVDVDGDGFVKLNDALDVIGALQSQAAPEEIVTSSSSVLVNPSSQGLPSRVVLPVESAASGEEITDSLLTNLQIESPANARAASNDDLLWIDPTEVSEQDVDDALGSWDLDDSDLDHNGFDPTL</sequence>
<proteinExistence type="predicted"/>
<feature type="region of interest" description="Disordered" evidence="1">
    <location>
        <begin position="3380"/>
        <end position="3408"/>
    </location>
</feature>
<feature type="domain" description="Cadherin-like" evidence="3">
    <location>
        <begin position="5037"/>
        <end position="5109"/>
    </location>
</feature>
<evidence type="ECO:0008006" key="6">
    <source>
        <dbReference type="Google" id="ProtNLM"/>
    </source>
</evidence>
<dbReference type="NCBIfam" id="NF012211">
    <property type="entry name" value="tand_rpt_95"/>
    <property type="match status" value="2"/>
</dbReference>
<dbReference type="RefSeq" id="WP_145274975.1">
    <property type="nucleotide sequence ID" value="NZ_CP036272.1"/>
</dbReference>
<feature type="compositionally biased region" description="Pro residues" evidence="1">
    <location>
        <begin position="5464"/>
        <end position="5480"/>
    </location>
</feature>
<dbReference type="Pfam" id="PF00404">
    <property type="entry name" value="Dockerin_1"/>
    <property type="match status" value="1"/>
</dbReference>